<protein>
    <submittedName>
        <fullName evidence="1">Uncharacterized protein</fullName>
    </submittedName>
</protein>
<dbReference type="RefSeq" id="XP_040767147.1">
    <property type="nucleotide sequence ID" value="XM_040908361.1"/>
</dbReference>
<organism evidence="1 2">
    <name type="scientific">Laetiporus sulphureus 93-53</name>
    <dbReference type="NCBI Taxonomy" id="1314785"/>
    <lineage>
        <taxon>Eukaryota</taxon>
        <taxon>Fungi</taxon>
        <taxon>Dikarya</taxon>
        <taxon>Basidiomycota</taxon>
        <taxon>Agaricomycotina</taxon>
        <taxon>Agaricomycetes</taxon>
        <taxon>Polyporales</taxon>
        <taxon>Laetiporus</taxon>
    </lineage>
</organism>
<proteinExistence type="predicted"/>
<keyword evidence="2" id="KW-1185">Reference proteome</keyword>
<evidence type="ECO:0000313" key="1">
    <source>
        <dbReference type="EMBL" id="KZT09407.1"/>
    </source>
</evidence>
<sequence>MAESFLVPPPPASTHQSKSVRFVVDALSAVHHDRTPIADWDENDYAYIGVLATALDSGKLGLDDVAWKGPGSETSKEQRFIAEAVVARMKTEREAVKDHKDEDEEADMNNDHAVLLSALNLNHPENPLREYAHL</sequence>
<dbReference type="GeneID" id="63825390"/>
<evidence type="ECO:0000313" key="2">
    <source>
        <dbReference type="Proteomes" id="UP000076871"/>
    </source>
</evidence>
<dbReference type="EMBL" id="KV427612">
    <property type="protein sequence ID" value="KZT09407.1"/>
    <property type="molecule type" value="Genomic_DNA"/>
</dbReference>
<dbReference type="Proteomes" id="UP000076871">
    <property type="component" value="Unassembled WGS sequence"/>
</dbReference>
<dbReference type="OrthoDB" id="2770705at2759"/>
<reference evidence="1 2" key="1">
    <citation type="journal article" date="2016" name="Mol. Biol. Evol.">
        <title>Comparative Genomics of Early-Diverging Mushroom-Forming Fungi Provides Insights into the Origins of Lignocellulose Decay Capabilities.</title>
        <authorList>
            <person name="Nagy L.G."/>
            <person name="Riley R."/>
            <person name="Tritt A."/>
            <person name="Adam C."/>
            <person name="Daum C."/>
            <person name="Floudas D."/>
            <person name="Sun H."/>
            <person name="Yadav J.S."/>
            <person name="Pangilinan J."/>
            <person name="Larsson K.H."/>
            <person name="Matsuura K."/>
            <person name="Barry K."/>
            <person name="Labutti K."/>
            <person name="Kuo R."/>
            <person name="Ohm R.A."/>
            <person name="Bhattacharya S.S."/>
            <person name="Shirouzu T."/>
            <person name="Yoshinaga Y."/>
            <person name="Martin F.M."/>
            <person name="Grigoriev I.V."/>
            <person name="Hibbett D.S."/>
        </authorList>
    </citation>
    <scope>NUCLEOTIDE SEQUENCE [LARGE SCALE GENOMIC DNA]</scope>
    <source>
        <strain evidence="1 2">93-53</strain>
    </source>
</reference>
<name>A0A165FTW2_9APHY</name>
<dbReference type="InParanoid" id="A0A165FTW2"/>
<dbReference type="AlphaFoldDB" id="A0A165FTW2"/>
<gene>
    <name evidence="1" type="ORF">LAESUDRAFT_723168</name>
</gene>
<accession>A0A165FTW2</accession>